<dbReference type="NCBIfam" id="TIGR00638">
    <property type="entry name" value="Mop"/>
    <property type="match status" value="1"/>
</dbReference>
<dbReference type="GO" id="GO:0003700">
    <property type="term" value="F:DNA-binding transcription factor activity"/>
    <property type="evidence" value="ECO:0007669"/>
    <property type="project" value="InterPro"/>
</dbReference>
<dbReference type="RefSeq" id="WP_137013821.1">
    <property type="nucleotide sequence ID" value="NZ_SZPX01000005.1"/>
</dbReference>
<dbReference type="InterPro" id="IPR005116">
    <property type="entry name" value="Transp-assoc_OB_typ1"/>
</dbReference>
<dbReference type="OrthoDB" id="9800709at2"/>
<keyword evidence="4" id="KW-0677">Repeat</keyword>
<dbReference type="InterPro" id="IPR051815">
    <property type="entry name" value="Molybdate_resp_trans_reg"/>
</dbReference>
<dbReference type="Pfam" id="PF03459">
    <property type="entry name" value="TOBE"/>
    <property type="match status" value="2"/>
</dbReference>
<keyword evidence="8" id="KW-1185">Reference proteome</keyword>
<dbReference type="Pfam" id="PF00126">
    <property type="entry name" value="HTH_1"/>
    <property type="match status" value="1"/>
</dbReference>
<name>A0A4U2Z542_9BACT</name>
<sequence>MKIDGRFWLTKDNESFLGSGRVELLRTIEKRGSINAAAKEMKMSYKAAWERINSMNNLADEPLITRTTGGKGGGGTTLTPYAHKLIETYNRLNELHREFINRFAEAGNDPEHLAKILARTFLTTSARNQLPSTIKEIKFNGLNAYIELSFFGGYSLTSSITTKSIKNMGLHVGSKVYAIIKSSDINIVNETPASNKNINILKGDIELIEISQDSLEVSFKINEHITLTALLDKEDTSSLKIGSKAYALINTDNIIIGL</sequence>
<evidence type="ECO:0000313" key="7">
    <source>
        <dbReference type="EMBL" id="TKI69317.1"/>
    </source>
</evidence>
<dbReference type="InterPro" id="IPR004606">
    <property type="entry name" value="Mop_domain"/>
</dbReference>
<dbReference type="NCBIfam" id="TIGR00637">
    <property type="entry name" value="ModE_repress"/>
    <property type="match status" value="1"/>
</dbReference>
<evidence type="ECO:0000256" key="3">
    <source>
        <dbReference type="ARBA" id="ARBA00022505"/>
    </source>
</evidence>
<feature type="domain" description="Mop" evidence="6">
    <location>
        <begin position="123"/>
        <end position="189"/>
    </location>
</feature>
<gene>
    <name evidence="7" type="ORF">FCU45_07305</name>
</gene>
<proteinExistence type="inferred from homology"/>
<protein>
    <submittedName>
        <fullName evidence="7">LysR family transcriptional regulator</fullName>
    </submittedName>
</protein>
<dbReference type="SUPFAM" id="SSF50331">
    <property type="entry name" value="MOP-like"/>
    <property type="match status" value="2"/>
</dbReference>
<dbReference type="InterPro" id="IPR003725">
    <property type="entry name" value="ModE-bd_N"/>
</dbReference>
<organism evidence="7 8">
    <name type="scientific">Sulfurimonas crateris</name>
    <dbReference type="NCBI Taxonomy" id="2574727"/>
    <lineage>
        <taxon>Bacteria</taxon>
        <taxon>Pseudomonadati</taxon>
        <taxon>Campylobacterota</taxon>
        <taxon>Epsilonproteobacteria</taxon>
        <taxon>Campylobacterales</taxon>
        <taxon>Sulfurimonadaceae</taxon>
        <taxon>Sulfurimonas</taxon>
    </lineage>
</organism>
<dbReference type="GO" id="GO:0030151">
    <property type="term" value="F:molybdenum ion binding"/>
    <property type="evidence" value="ECO:0007669"/>
    <property type="project" value="UniProtKB-UniRule"/>
</dbReference>
<evidence type="ECO:0000256" key="2">
    <source>
        <dbReference type="ARBA" id="ARBA00022448"/>
    </source>
</evidence>
<dbReference type="InterPro" id="IPR008995">
    <property type="entry name" value="Mo/tungstate-bd_C_term_dom"/>
</dbReference>
<evidence type="ECO:0000256" key="1">
    <source>
        <dbReference type="ARBA" id="ARBA00008110"/>
    </source>
</evidence>
<dbReference type="Gene3D" id="2.40.50.100">
    <property type="match status" value="2"/>
</dbReference>
<dbReference type="PROSITE" id="PS51866">
    <property type="entry name" value="MOP"/>
    <property type="match status" value="1"/>
</dbReference>
<dbReference type="InterPro" id="IPR036390">
    <property type="entry name" value="WH_DNA-bd_sf"/>
</dbReference>
<dbReference type="Gene3D" id="1.10.10.10">
    <property type="entry name" value="Winged helix-like DNA-binding domain superfamily/Winged helix DNA-binding domain"/>
    <property type="match status" value="1"/>
</dbReference>
<comment type="caution">
    <text evidence="7">The sequence shown here is derived from an EMBL/GenBank/DDBJ whole genome shotgun (WGS) entry which is preliminary data.</text>
</comment>
<dbReference type="PANTHER" id="PTHR30432:SF1">
    <property type="entry name" value="DNA-BINDING TRANSCRIPTIONAL DUAL REGULATOR MODE"/>
    <property type="match status" value="1"/>
</dbReference>
<accession>A0A4U2Z542</accession>
<evidence type="ECO:0000256" key="4">
    <source>
        <dbReference type="ARBA" id="ARBA00022737"/>
    </source>
</evidence>
<dbReference type="PIRSF" id="PIRSF005763">
    <property type="entry name" value="Txn_reg_ModE"/>
    <property type="match status" value="1"/>
</dbReference>
<dbReference type="PANTHER" id="PTHR30432">
    <property type="entry name" value="TRANSCRIPTIONAL REGULATOR MODE"/>
    <property type="match status" value="1"/>
</dbReference>
<dbReference type="InterPro" id="IPR036388">
    <property type="entry name" value="WH-like_DNA-bd_sf"/>
</dbReference>
<dbReference type="InterPro" id="IPR016462">
    <property type="entry name" value="ModE"/>
</dbReference>
<evidence type="ECO:0000256" key="5">
    <source>
        <dbReference type="PIRNR" id="PIRNR005763"/>
    </source>
</evidence>
<evidence type="ECO:0000259" key="6">
    <source>
        <dbReference type="PROSITE" id="PS51866"/>
    </source>
</evidence>
<evidence type="ECO:0000313" key="8">
    <source>
        <dbReference type="Proteomes" id="UP000309561"/>
    </source>
</evidence>
<dbReference type="GO" id="GO:0015689">
    <property type="term" value="P:molybdate ion transport"/>
    <property type="evidence" value="ECO:0007669"/>
    <property type="project" value="UniProtKB-UniRule"/>
</dbReference>
<keyword evidence="3 5" id="KW-0500">Molybdenum</keyword>
<dbReference type="SUPFAM" id="SSF46785">
    <property type="entry name" value="Winged helix' DNA-binding domain"/>
    <property type="match status" value="1"/>
</dbReference>
<comment type="similarity">
    <text evidence="1 5">Belongs to the ModE family.</text>
</comment>
<reference evidence="7 8" key="1">
    <citation type="submission" date="2019-04" db="EMBL/GenBank/DDBJ databases">
        <title>Sulfurimonas crateris sp. nov. a facultative anaerobic sulfur-oxidizing chemolithautotrophic bacterium isolated from a terrestrial mud vulcano.</title>
        <authorList>
            <person name="Ratnikova N.M."/>
            <person name="Slobodkin A.I."/>
            <person name="Merkel A.Y."/>
            <person name="Novikov A."/>
            <person name="Bonch-Osmolovskaya E.A."/>
            <person name="Slobodkina G.B."/>
        </authorList>
    </citation>
    <scope>NUCLEOTIDE SEQUENCE [LARGE SCALE GENOMIC DNA]</scope>
    <source>
        <strain evidence="7 8">SN118</strain>
    </source>
</reference>
<keyword evidence="2 5" id="KW-0813">Transport</keyword>
<dbReference type="EMBL" id="SZPX01000005">
    <property type="protein sequence ID" value="TKI69317.1"/>
    <property type="molecule type" value="Genomic_DNA"/>
</dbReference>
<dbReference type="InterPro" id="IPR000847">
    <property type="entry name" value="LysR_HTH_N"/>
</dbReference>
<dbReference type="Proteomes" id="UP000309561">
    <property type="component" value="Unassembled WGS sequence"/>
</dbReference>
<dbReference type="AlphaFoldDB" id="A0A4U2Z542"/>